<dbReference type="InterPro" id="IPR016197">
    <property type="entry name" value="Chromo-like_dom_sf"/>
</dbReference>
<protein>
    <submittedName>
        <fullName evidence="2">Putative transposon-derived protein F54H12.3</fullName>
    </submittedName>
</protein>
<name>A0A6G0VJD4_APHCR</name>
<evidence type="ECO:0000259" key="1">
    <source>
        <dbReference type="PROSITE" id="PS50013"/>
    </source>
</evidence>
<dbReference type="EMBL" id="VUJU01016252">
    <property type="protein sequence ID" value="KAF0690024.1"/>
    <property type="molecule type" value="Genomic_DNA"/>
</dbReference>
<dbReference type="SUPFAM" id="SSF54160">
    <property type="entry name" value="Chromo domain-like"/>
    <property type="match status" value="1"/>
</dbReference>
<accession>A0A6G0VJD4</accession>
<comment type="caution">
    <text evidence="2">The sequence shown here is derived from an EMBL/GenBank/DDBJ whole genome shotgun (WGS) entry which is preliminary data.</text>
</comment>
<keyword evidence="3" id="KW-1185">Reference proteome</keyword>
<reference evidence="2 3" key="1">
    <citation type="submission" date="2019-08" db="EMBL/GenBank/DDBJ databases">
        <title>Whole genome of Aphis craccivora.</title>
        <authorList>
            <person name="Voronova N.V."/>
            <person name="Shulinski R.S."/>
            <person name="Bandarenka Y.V."/>
            <person name="Zhorov D.G."/>
            <person name="Warner D."/>
        </authorList>
    </citation>
    <scope>NUCLEOTIDE SEQUENCE [LARGE SCALE GENOMIC DNA]</scope>
    <source>
        <strain evidence="2">180601</strain>
        <tissue evidence="2">Whole Body</tissue>
    </source>
</reference>
<feature type="domain" description="Chromo" evidence="1">
    <location>
        <begin position="24"/>
        <end position="59"/>
    </location>
</feature>
<dbReference type="AlphaFoldDB" id="A0A6G0VJD4"/>
<proteinExistence type="predicted"/>
<dbReference type="Proteomes" id="UP000478052">
    <property type="component" value="Unassembled WGS sequence"/>
</dbReference>
<evidence type="ECO:0000313" key="3">
    <source>
        <dbReference type="Proteomes" id="UP000478052"/>
    </source>
</evidence>
<evidence type="ECO:0000313" key="2">
    <source>
        <dbReference type="EMBL" id="KAF0690024.1"/>
    </source>
</evidence>
<dbReference type="GO" id="GO:0005694">
    <property type="term" value="C:chromosome"/>
    <property type="evidence" value="ECO:0007669"/>
    <property type="project" value="UniProtKB-ARBA"/>
</dbReference>
<dbReference type="OrthoDB" id="6621683at2759"/>
<dbReference type="InterPro" id="IPR000953">
    <property type="entry name" value="Chromo/chromo_shadow_dom"/>
</dbReference>
<organism evidence="2 3">
    <name type="scientific">Aphis craccivora</name>
    <name type="common">Cowpea aphid</name>
    <dbReference type="NCBI Taxonomy" id="307492"/>
    <lineage>
        <taxon>Eukaryota</taxon>
        <taxon>Metazoa</taxon>
        <taxon>Ecdysozoa</taxon>
        <taxon>Arthropoda</taxon>
        <taxon>Hexapoda</taxon>
        <taxon>Insecta</taxon>
        <taxon>Pterygota</taxon>
        <taxon>Neoptera</taxon>
        <taxon>Paraneoptera</taxon>
        <taxon>Hemiptera</taxon>
        <taxon>Sternorrhyncha</taxon>
        <taxon>Aphidomorpha</taxon>
        <taxon>Aphidoidea</taxon>
        <taxon>Aphididae</taxon>
        <taxon>Aphidini</taxon>
        <taxon>Aphis</taxon>
        <taxon>Aphis</taxon>
    </lineage>
</organism>
<dbReference type="PROSITE" id="PS50013">
    <property type="entry name" value="CHROMO_2"/>
    <property type="match status" value="1"/>
</dbReference>
<gene>
    <name evidence="2" type="ORF">FWK35_00035546</name>
</gene>
<sequence length="59" mass="6998">MVGKPIAGCFYSEELLKTNYPNDYLVEKFIRRKGKQIYVKWLGFDSTPNSWINILDIRK</sequence>